<keyword evidence="2" id="KW-0812">Transmembrane</keyword>
<evidence type="ECO:0000256" key="1">
    <source>
        <dbReference type="SAM" id="Coils"/>
    </source>
</evidence>
<organism evidence="3 4">
    <name type="scientific">Nepenthes gracilis</name>
    <name type="common">Slender pitcher plant</name>
    <dbReference type="NCBI Taxonomy" id="150966"/>
    <lineage>
        <taxon>Eukaryota</taxon>
        <taxon>Viridiplantae</taxon>
        <taxon>Streptophyta</taxon>
        <taxon>Embryophyta</taxon>
        <taxon>Tracheophyta</taxon>
        <taxon>Spermatophyta</taxon>
        <taxon>Magnoliopsida</taxon>
        <taxon>eudicotyledons</taxon>
        <taxon>Gunneridae</taxon>
        <taxon>Pentapetalae</taxon>
        <taxon>Caryophyllales</taxon>
        <taxon>Nepenthaceae</taxon>
        <taxon>Nepenthes</taxon>
    </lineage>
</organism>
<keyword evidence="2" id="KW-1133">Transmembrane helix</keyword>
<evidence type="ECO:0000313" key="4">
    <source>
        <dbReference type="Proteomes" id="UP001279734"/>
    </source>
</evidence>
<dbReference type="PANTHER" id="PTHR33740:SF1">
    <property type="entry name" value="SLH DOMAIN PROTEIN"/>
    <property type="match status" value="1"/>
</dbReference>
<sequence>MSSSAAVGSFSLLTNSLQPSRRREKFTVGFPMRFLGRHGLRNPSVRVFMAIAERSFEVSWLFPDETVCDDCGGWAVIESPIIKRKTVFPTFLALGIGTSIVIFVAAAFHFSLYKKGFTLPSMSPLHALRRIRIPCGPKVTPTKIADPDASNVDSVVSEASKVDLSDALSESLAPEKLQFRFIPVAVDSTQQESLSVLRSLKIIENDVRADELCTRREYARWLVRASSLLERNPKHKIAPSVALSGSLIAAYEDVGVGDPDFESIQALAEAGIIFSRLSENYYLEGRRGINFSPDRFISRQDLIDWKAQLKYGFASAGNARISKSKLDLMDVKDVSAVSSPGIYMDMLAGDRSLIRRVFGQIRRLQASKPSTKAQAAVALTSGRMVEAIHNELLRIEAEEYSRQASKEEIRRELLDQGEIQRQWDKKMEEEKSRGLKVKQLYLETLNELEEEKIVRASALGDYLKEQAAMDCQKQLLNGLKVEVNEMSERLASERAEQNADEETMRIITDDLQIKREGILDAKSFLEAETEALRILRSWIEDEARKNQARTKVLEEVGRRWRWDGE</sequence>
<gene>
    <name evidence="3" type="ORF">Nepgr_028049</name>
</gene>
<feature type="coiled-coil region" evidence="1">
    <location>
        <begin position="469"/>
        <end position="496"/>
    </location>
</feature>
<dbReference type="AlphaFoldDB" id="A0AAD3Y469"/>
<reference evidence="3" key="1">
    <citation type="submission" date="2023-05" db="EMBL/GenBank/DDBJ databases">
        <title>Nepenthes gracilis genome sequencing.</title>
        <authorList>
            <person name="Fukushima K."/>
        </authorList>
    </citation>
    <scope>NUCLEOTIDE SEQUENCE</scope>
    <source>
        <strain evidence="3">SING2019-196</strain>
    </source>
</reference>
<accession>A0AAD3Y469</accession>
<dbReference type="PANTHER" id="PTHR33740">
    <property type="entry name" value="GPI-ANCHORED ADHESIN-LIKE PROTEIN"/>
    <property type="match status" value="1"/>
</dbReference>
<dbReference type="Proteomes" id="UP001279734">
    <property type="component" value="Unassembled WGS sequence"/>
</dbReference>
<protein>
    <recommendedName>
        <fullName evidence="5">SLH domain-containing protein</fullName>
    </recommendedName>
</protein>
<feature type="transmembrane region" description="Helical" evidence="2">
    <location>
        <begin position="91"/>
        <end position="113"/>
    </location>
</feature>
<keyword evidence="4" id="KW-1185">Reference proteome</keyword>
<evidence type="ECO:0000313" key="3">
    <source>
        <dbReference type="EMBL" id="GMH26206.1"/>
    </source>
</evidence>
<keyword evidence="1" id="KW-0175">Coiled coil</keyword>
<comment type="caution">
    <text evidence="3">The sequence shown here is derived from an EMBL/GenBank/DDBJ whole genome shotgun (WGS) entry which is preliminary data.</text>
</comment>
<proteinExistence type="predicted"/>
<dbReference type="EMBL" id="BSYO01000030">
    <property type="protein sequence ID" value="GMH26206.1"/>
    <property type="molecule type" value="Genomic_DNA"/>
</dbReference>
<keyword evidence="2" id="KW-0472">Membrane</keyword>
<evidence type="ECO:0008006" key="5">
    <source>
        <dbReference type="Google" id="ProtNLM"/>
    </source>
</evidence>
<name>A0AAD3Y469_NEPGR</name>
<evidence type="ECO:0000256" key="2">
    <source>
        <dbReference type="SAM" id="Phobius"/>
    </source>
</evidence>